<dbReference type="KEGG" id="mshj:MSHI_31710"/>
<dbReference type="Gene3D" id="1.10.510.10">
    <property type="entry name" value="Transferase(Phosphotransferase) domain 1"/>
    <property type="match status" value="1"/>
</dbReference>
<feature type="region of interest" description="Disordered" evidence="9">
    <location>
        <begin position="358"/>
        <end position="386"/>
    </location>
</feature>
<dbReference type="SUPFAM" id="SSF56112">
    <property type="entry name" value="Protein kinase-like (PK-like)"/>
    <property type="match status" value="1"/>
</dbReference>
<dbReference type="PANTHER" id="PTHR43289:SF6">
    <property type="entry name" value="SERINE_THREONINE-PROTEIN KINASE NEKL-3"/>
    <property type="match status" value="1"/>
</dbReference>
<dbReference type="RefSeq" id="WP_083045695.1">
    <property type="nucleotide sequence ID" value="NZ_AP022575.1"/>
</dbReference>
<dbReference type="FunFam" id="3.30.200.20:FF:000035">
    <property type="entry name" value="Serine/threonine protein kinase Stk1"/>
    <property type="match status" value="1"/>
</dbReference>
<dbReference type="PROSITE" id="PS50011">
    <property type="entry name" value="PROTEIN_KINASE_DOM"/>
    <property type="match status" value="1"/>
</dbReference>
<dbReference type="EMBL" id="AP022575">
    <property type="protein sequence ID" value="BBX75265.1"/>
    <property type="molecule type" value="Genomic_DNA"/>
</dbReference>
<proteinExistence type="predicted"/>
<evidence type="ECO:0000256" key="3">
    <source>
        <dbReference type="ARBA" id="ARBA00022679"/>
    </source>
</evidence>
<dbReference type="AlphaFoldDB" id="A0A7I7MSU7"/>
<reference evidence="10 11" key="1">
    <citation type="journal article" date="2019" name="Emerg. Microbes Infect.">
        <title>Comprehensive subspecies identification of 175 nontuberculous mycobacteria species based on 7547 genomic profiles.</title>
        <authorList>
            <person name="Matsumoto Y."/>
            <person name="Kinjo T."/>
            <person name="Motooka D."/>
            <person name="Nabeya D."/>
            <person name="Jung N."/>
            <person name="Uechi K."/>
            <person name="Horii T."/>
            <person name="Iida T."/>
            <person name="Fujita J."/>
            <person name="Nakamura S."/>
        </authorList>
    </citation>
    <scope>NUCLEOTIDE SEQUENCE [LARGE SCALE GENOMIC DNA]</scope>
    <source>
        <strain evidence="10 11">JCM 14233</strain>
    </source>
</reference>
<dbReference type="Pfam" id="PF00069">
    <property type="entry name" value="Pkinase"/>
    <property type="match status" value="1"/>
</dbReference>
<evidence type="ECO:0000256" key="8">
    <source>
        <dbReference type="ARBA" id="ARBA00048679"/>
    </source>
</evidence>
<keyword evidence="3" id="KW-0808">Transferase</keyword>
<dbReference type="PROSITE" id="PS00108">
    <property type="entry name" value="PROTEIN_KINASE_ST"/>
    <property type="match status" value="1"/>
</dbReference>
<evidence type="ECO:0000313" key="11">
    <source>
        <dbReference type="Proteomes" id="UP000467236"/>
    </source>
</evidence>
<dbReference type="Gene3D" id="3.30.200.20">
    <property type="entry name" value="Phosphorylase Kinase, domain 1"/>
    <property type="match status" value="1"/>
</dbReference>
<evidence type="ECO:0000256" key="5">
    <source>
        <dbReference type="ARBA" id="ARBA00022777"/>
    </source>
</evidence>
<dbReference type="InterPro" id="IPR008271">
    <property type="entry name" value="Ser/Thr_kinase_AS"/>
</dbReference>
<accession>A0A7I7MSU7</accession>
<evidence type="ECO:0000313" key="10">
    <source>
        <dbReference type="EMBL" id="BBX75265.1"/>
    </source>
</evidence>
<comment type="catalytic activity">
    <reaction evidence="8">
        <text>L-seryl-[protein] + ATP = O-phospho-L-seryl-[protein] + ADP + H(+)</text>
        <dbReference type="Rhea" id="RHEA:17989"/>
        <dbReference type="Rhea" id="RHEA-COMP:9863"/>
        <dbReference type="Rhea" id="RHEA-COMP:11604"/>
        <dbReference type="ChEBI" id="CHEBI:15378"/>
        <dbReference type="ChEBI" id="CHEBI:29999"/>
        <dbReference type="ChEBI" id="CHEBI:30616"/>
        <dbReference type="ChEBI" id="CHEBI:83421"/>
        <dbReference type="ChEBI" id="CHEBI:456216"/>
        <dbReference type="EC" id="2.7.11.1"/>
    </reaction>
</comment>
<dbReference type="CDD" id="cd14014">
    <property type="entry name" value="STKc_PknB_like"/>
    <property type="match status" value="1"/>
</dbReference>
<dbReference type="InterPro" id="IPR011009">
    <property type="entry name" value="Kinase-like_dom_sf"/>
</dbReference>
<evidence type="ECO:0000256" key="1">
    <source>
        <dbReference type="ARBA" id="ARBA00012513"/>
    </source>
</evidence>
<protein>
    <recommendedName>
        <fullName evidence="1">non-specific serine/threonine protein kinase</fullName>
        <ecNumber evidence="1">2.7.11.1</ecNumber>
    </recommendedName>
</protein>
<dbReference type="GO" id="GO:0005524">
    <property type="term" value="F:ATP binding"/>
    <property type="evidence" value="ECO:0007669"/>
    <property type="project" value="UniProtKB-KW"/>
</dbReference>
<dbReference type="SMART" id="SM00220">
    <property type="entry name" value="S_TKc"/>
    <property type="match status" value="1"/>
</dbReference>
<evidence type="ECO:0000256" key="2">
    <source>
        <dbReference type="ARBA" id="ARBA00022527"/>
    </source>
</evidence>
<keyword evidence="2" id="KW-0723">Serine/threonine-protein kinase</keyword>
<keyword evidence="5" id="KW-0418">Kinase</keyword>
<name>A0A7I7MSU7_9MYCO</name>
<dbReference type="GO" id="GO:0004674">
    <property type="term" value="F:protein serine/threonine kinase activity"/>
    <property type="evidence" value="ECO:0007669"/>
    <property type="project" value="UniProtKB-KW"/>
</dbReference>
<sequence length="645" mass="68077">MPLAVGEVFAGYTILRVLGAGAMGTVYLAQHPRLPRQDALKVLSADLTADPQYRARFVREADIAASLWHPNIVGIHDRGEFDGQFWISMDYVDGTDAARLLHERYPGGMPVGLVMQIVSAVGSALDHAHQRGLLHRDVKPSNILIADPGSEAQRVFLADFGIARLVDDTVGLTATNVSIGTVAYAAPEQLMGEPIDGRADQYALACSAFHLLAGAQPYDYPSATVVITKHVMAPPPAIGQRRPELAVLDPVFARAMAKNPAERFAYCQDFGAQLERVLGWGDGPTQLAPRPVAAPGAPDTQIAGIGYAPFRPPPPPAAPAPPAAGGRPQRRTRVVVGALAAVALLVAGGIVATAKLSRHDQPGATATPPGVGGPSAGPEGPFTGTYRGDYGRATSIDGAPIDGATPSTTTWGVRSVCQPSGCVATATRFGGETTMPSTMVFDDVGGRWLAVGLSTDTCGDAPSEFWVVLNLRPRPDGTLAGETSKTSAHGCGTLTPVTFTRTGDVDADRVADPASQPPRVVSPAEALRGRYHDTVTWPDGTKPNHYDWVVRTDCLRTGDRCMSFFHAPPDASKPLVFSSRSWLMSTVLDGICSAGRAPVNNTAEFPLPQPPQNPIVLLTGHGHHEQTGACTHSTSFDEKFERTGD</sequence>
<comment type="catalytic activity">
    <reaction evidence="7">
        <text>L-threonyl-[protein] + ATP = O-phospho-L-threonyl-[protein] + ADP + H(+)</text>
        <dbReference type="Rhea" id="RHEA:46608"/>
        <dbReference type="Rhea" id="RHEA-COMP:11060"/>
        <dbReference type="Rhea" id="RHEA-COMP:11605"/>
        <dbReference type="ChEBI" id="CHEBI:15378"/>
        <dbReference type="ChEBI" id="CHEBI:30013"/>
        <dbReference type="ChEBI" id="CHEBI:30616"/>
        <dbReference type="ChEBI" id="CHEBI:61977"/>
        <dbReference type="ChEBI" id="CHEBI:456216"/>
        <dbReference type="EC" id="2.7.11.1"/>
    </reaction>
</comment>
<dbReference type="GO" id="GO:0080090">
    <property type="term" value="P:regulation of primary metabolic process"/>
    <property type="evidence" value="ECO:0007669"/>
    <property type="project" value="UniProtKB-ARBA"/>
</dbReference>
<keyword evidence="6" id="KW-0067">ATP-binding</keyword>
<keyword evidence="4" id="KW-0547">Nucleotide-binding</keyword>
<evidence type="ECO:0000256" key="4">
    <source>
        <dbReference type="ARBA" id="ARBA00022741"/>
    </source>
</evidence>
<evidence type="ECO:0000256" key="9">
    <source>
        <dbReference type="SAM" id="MobiDB-lite"/>
    </source>
</evidence>
<dbReference type="OrthoDB" id="4497069at2"/>
<feature type="region of interest" description="Disordered" evidence="9">
    <location>
        <begin position="303"/>
        <end position="329"/>
    </location>
</feature>
<feature type="compositionally biased region" description="Pro residues" evidence="9">
    <location>
        <begin position="310"/>
        <end position="322"/>
    </location>
</feature>
<dbReference type="Proteomes" id="UP000467236">
    <property type="component" value="Chromosome"/>
</dbReference>
<dbReference type="EC" id="2.7.11.1" evidence="1"/>
<keyword evidence="11" id="KW-1185">Reference proteome</keyword>
<evidence type="ECO:0000256" key="7">
    <source>
        <dbReference type="ARBA" id="ARBA00047899"/>
    </source>
</evidence>
<dbReference type="PANTHER" id="PTHR43289">
    <property type="entry name" value="MITOGEN-ACTIVATED PROTEIN KINASE KINASE KINASE 20-RELATED"/>
    <property type="match status" value="1"/>
</dbReference>
<dbReference type="InterPro" id="IPR000719">
    <property type="entry name" value="Prot_kinase_dom"/>
</dbReference>
<gene>
    <name evidence="10" type="ORF">MSHI_31710</name>
</gene>
<evidence type="ECO:0000256" key="6">
    <source>
        <dbReference type="ARBA" id="ARBA00022840"/>
    </source>
</evidence>
<organism evidence="10 11">
    <name type="scientific">Mycobacterium shinjukuense</name>
    <dbReference type="NCBI Taxonomy" id="398694"/>
    <lineage>
        <taxon>Bacteria</taxon>
        <taxon>Bacillati</taxon>
        <taxon>Actinomycetota</taxon>
        <taxon>Actinomycetes</taxon>
        <taxon>Mycobacteriales</taxon>
        <taxon>Mycobacteriaceae</taxon>
        <taxon>Mycobacterium</taxon>
    </lineage>
</organism>